<dbReference type="Proteomes" id="UP001501725">
    <property type="component" value="Unassembled WGS sequence"/>
</dbReference>
<evidence type="ECO:0000313" key="2">
    <source>
        <dbReference type="EMBL" id="GAA4344379.1"/>
    </source>
</evidence>
<reference evidence="3" key="1">
    <citation type="journal article" date="2019" name="Int. J. Syst. Evol. Microbiol.">
        <title>The Global Catalogue of Microorganisms (GCM) 10K type strain sequencing project: providing services to taxonomists for standard genome sequencing and annotation.</title>
        <authorList>
            <consortium name="The Broad Institute Genomics Platform"/>
            <consortium name="The Broad Institute Genome Sequencing Center for Infectious Disease"/>
            <person name="Wu L."/>
            <person name="Ma J."/>
        </authorList>
    </citation>
    <scope>NUCLEOTIDE SEQUENCE [LARGE SCALE GENOMIC DNA]</scope>
    <source>
        <strain evidence="3">JCM 17919</strain>
    </source>
</reference>
<proteinExistence type="predicted"/>
<keyword evidence="1" id="KW-0812">Transmembrane</keyword>
<organism evidence="2 3">
    <name type="scientific">Flaviaesturariibacter amylovorans</name>
    <dbReference type="NCBI Taxonomy" id="1084520"/>
    <lineage>
        <taxon>Bacteria</taxon>
        <taxon>Pseudomonadati</taxon>
        <taxon>Bacteroidota</taxon>
        <taxon>Chitinophagia</taxon>
        <taxon>Chitinophagales</taxon>
        <taxon>Chitinophagaceae</taxon>
        <taxon>Flaviaestuariibacter</taxon>
    </lineage>
</organism>
<comment type="caution">
    <text evidence="2">The sequence shown here is derived from an EMBL/GenBank/DDBJ whole genome shotgun (WGS) entry which is preliminary data.</text>
</comment>
<name>A0ABP8HTX6_9BACT</name>
<keyword evidence="1" id="KW-0472">Membrane</keyword>
<gene>
    <name evidence="2" type="ORF">GCM10023184_45620</name>
</gene>
<keyword evidence="3" id="KW-1185">Reference proteome</keyword>
<dbReference type="EMBL" id="BAABGY010000019">
    <property type="protein sequence ID" value="GAA4344379.1"/>
    <property type="molecule type" value="Genomic_DNA"/>
</dbReference>
<protein>
    <submittedName>
        <fullName evidence="2">Uncharacterized protein</fullName>
    </submittedName>
</protein>
<feature type="transmembrane region" description="Helical" evidence="1">
    <location>
        <begin position="20"/>
        <end position="45"/>
    </location>
</feature>
<sequence>MSIFPSIGIKFKADSNERTSFFGIDVFAVSFFDFGIFNAFSYGGLKEKWCNSRVKIYAKDYKLTI</sequence>
<accession>A0ABP8HTX6</accession>
<keyword evidence="1" id="KW-1133">Transmembrane helix</keyword>
<evidence type="ECO:0000256" key="1">
    <source>
        <dbReference type="SAM" id="Phobius"/>
    </source>
</evidence>
<evidence type="ECO:0000313" key="3">
    <source>
        <dbReference type="Proteomes" id="UP001501725"/>
    </source>
</evidence>